<evidence type="ECO:0000313" key="1">
    <source>
        <dbReference type="EMBL" id="GAI19112.1"/>
    </source>
</evidence>
<proteinExistence type="predicted"/>
<reference evidence="1" key="1">
    <citation type="journal article" date="2014" name="Front. Microbiol.">
        <title>High frequency of phylogenetically diverse reductive dehalogenase-homologous genes in deep subseafloor sedimentary metagenomes.</title>
        <authorList>
            <person name="Kawai M."/>
            <person name="Futagami T."/>
            <person name="Toyoda A."/>
            <person name="Takaki Y."/>
            <person name="Nishi S."/>
            <person name="Hori S."/>
            <person name="Arai W."/>
            <person name="Tsubouchi T."/>
            <person name="Morono Y."/>
            <person name="Uchiyama I."/>
            <person name="Ito T."/>
            <person name="Fujiyama A."/>
            <person name="Inagaki F."/>
            <person name="Takami H."/>
        </authorList>
    </citation>
    <scope>NUCLEOTIDE SEQUENCE</scope>
    <source>
        <strain evidence="1">Expedition CK06-06</strain>
    </source>
</reference>
<dbReference type="AlphaFoldDB" id="X1LID3"/>
<comment type="caution">
    <text evidence="1">The sequence shown here is derived from an EMBL/GenBank/DDBJ whole genome shotgun (WGS) entry which is preliminary data.</text>
</comment>
<feature type="non-terminal residue" evidence="1">
    <location>
        <position position="280"/>
    </location>
</feature>
<name>X1LID3_9ZZZZ</name>
<gene>
    <name evidence="1" type="ORF">S06H3_31021</name>
</gene>
<protein>
    <submittedName>
        <fullName evidence="1">Uncharacterized protein</fullName>
    </submittedName>
</protein>
<feature type="non-terminal residue" evidence="1">
    <location>
        <position position="1"/>
    </location>
</feature>
<accession>X1LID3</accession>
<sequence length="280" mass="32526">YEPRSYSNKFESTGLAKTDHTGRGIESITAQVSIPSYLPLYGTSELQDFPIAVKISDNCLEHPETFMAIMAHELSHILLHSLWHKEKDNEVYTDLTAMILGFSKVMEIGRKVEETKNYVILTQTSTTTYGYLSDKQFYFASNKISGIQKKNINLKKKLLKKLTTYRKQLCSYKKELFRFKKFVEYLDKNQNKAIRKEDIPEIVLFHQLDYTDKFTEVIRSNEKRLKEINDFCVGIIHYTQQGSNSLRKFDEGIDTLIADLKSNLDLVNNDVSILRKYVGF</sequence>
<organism evidence="1">
    <name type="scientific">marine sediment metagenome</name>
    <dbReference type="NCBI Taxonomy" id="412755"/>
    <lineage>
        <taxon>unclassified sequences</taxon>
        <taxon>metagenomes</taxon>
        <taxon>ecological metagenomes</taxon>
    </lineage>
</organism>
<dbReference type="EMBL" id="BARV01018327">
    <property type="protein sequence ID" value="GAI19112.1"/>
    <property type="molecule type" value="Genomic_DNA"/>
</dbReference>